<dbReference type="GO" id="GO:0005829">
    <property type="term" value="C:cytosol"/>
    <property type="evidence" value="ECO:0007669"/>
    <property type="project" value="TreeGrafter"/>
</dbReference>
<evidence type="ECO:0000256" key="11">
    <source>
        <dbReference type="ARBA" id="ARBA00022857"/>
    </source>
</evidence>
<dbReference type="GO" id="GO:0008360">
    <property type="term" value="P:regulation of cell shape"/>
    <property type="evidence" value="ECO:0007669"/>
    <property type="project" value="UniProtKB-KW"/>
</dbReference>
<keyword evidence="14 19" id="KW-0560">Oxidoreductase</keyword>
<evidence type="ECO:0000256" key="10">
    <source>
        <dbReference type="ARBA" id="ARBA00022827"/>
    </source>
</evidence>
<dbReference type="Proteomes" id="UP000483432">
    <property type="component" value="Unassembled WGS sequence"/>
</dbReference>
<reference evidence="21 22" key="1">
    <citation type="submission" date="2019-09" db="EMBL/GenBank/DDBJ databases">
        <title>H2 Metabolism Revealed by Metagenomic Analysis in Subglacial Sediment of East Antarctica.</title>
        <authorList>
            <person name="Yang Z."/>
            <person name="Zhang Y."/>
            <person name="Lv Y."/>
            <person name="Yan W."/>
            <person name="Xiao X."/>
            <person name="Sun B."/>
            <person name="Ma H."/>
        </authorList>
    </citation>
    <scope>NUCLEOTIDE SEQUENCE [LARGE SCALE GENOMIC DNA]</scope>
    <source>
        <strain evidence="21">Bin2_2</strain>
    </source>
</reference>
<keyword evidence="11 19" id="KW-0521">NADP</keyword>
<evidence type="ECO:0000256" key="2">
    <source>
        <dbReference type="ARBA" id="ARBA00003921"/>
    </source>
</evidence>
<dbReference type="EC" id="1.3.1.98" evidence="5 19"/>
<feature type="active site" evidence="19">
    <location>
        <position position="316"/>
    </location>
</feature>
<keyword evidence="10 19" id="KW-0274">FAD</keyword>
<protein>
    <recommendedName>
        <fullName evidence="6 19">UDP-N-acetylenolpyruvoylglucosamine reductase</fullName>
        <ecNumber evidence="5 19">1.3.1.98</ecNumber>
    </recommendedName>
    <alternativeName>
        <fullName evidence="17 19">UDP-N-acetylmuramate dehydrogenase</fullName>
    </alternativeName>
</protein>
<evidence type="ECO:0000256" key="6">
    <source>
        <dbReference type="ARBA" id="ARBA00015188"/>
    </source>
</evidence>
<dbReference type="SUPFAM" id="SSF56194">
    <property type="entry name" value="Uridine diphospho-N-Acetylenolpyruvylglucosamine reductase, MurB, C-terminal domain"/>
    <property type="match status" value="1"/>
</dbReference>
<evidence type="ECO:0000256" key="4">
    <source>
        <dbReference type="ARBA" id="ARBA00004752"/>
    </source>
</evidence>
<evidence type="ECO:0000256" key="18">
    <source>
        <dbReference type="ARBA" id="ARBA00048914"/>
    </source>
</evidence>
<organism evidence="21 22">
    <name type="scientific">Sulfuriferula multivorans</name>
    <dbReference type="NCBI Taxonomy" id="1559896"/>
    <lineage>
        <taxon>Bacteria</taxon>
        <taxon>Pseudomonadati</taxon>
        <taxon>Pseudomonadota</taxon>
        <taxon>Betaproteobacteria</taxon>
        <taxon>Nitrosomonadales</taxon>
        <taxon>Sulfuricellaceae</taxon>
        <taxon>Sulfuriferula</taxon>
    </lineage>
</organism>
<dbReference type="PROSITE" id="PS51387">
    <property type="entry name" value="FAD_PCMH"/>
    <property type="match status" value="1"/>
</dbReference>
<comment type="subcellular location">
    <subcellularLocation>
        <location evidence="3 19">Cytoplasm</location>
    </subcellularLocation>
</comment>
<comment type="catalytic activity">
    <reaction evidence="18 19">
        <text>UDP-N-acetyl-alpha-D-muramate + NADP(+) = UDP-N-acetyl-3-O-(1-carboxyvinyl)-alpha-D-glucosamine + NADPH + H(+)</text>
        <dbReference type="Rhea" id="RHEA:12248"/>
        <dbReference type="ChEBI" id="CHEBI:15378"/>
        <dbReference type="ChEBI" id="CHEBI:57783"/>
        <dbReference type="ChEBI" id="CHEBI:58349"/>
        <dbReference type="ChEBI" id="CHEBI:68483"/>
        <dbReference type="ChEBI" id="CHEBI:70757"/>
        <dbReference type="EC" id="1.3.1.98"/>
    </reaction>
</comment>
<dbReference type="GO" id="GO:0008762">
    <property type="term" value="F:UDP-N-acetylmuramate dehydrogenase activity"/>
    <property type="evidence" value="ECO:0007669"/>
    <property type="project" value="UniProtKB-UniRule"/>
</dbReference>
<keyword evidence="7 19" id="KW-0963">Cytoplasm</keyword>
<comment type="pathway">
    <text evidence="4 19">Cell wall biogenesis; peptidoglycan biosynthesis.</text>
</comment>
<dbReference type="InterPro" id="IPR011601">
    <property type="entry name" value="MurB_C"/>
</dbReference>
<dbReference type="HAMAP" id="MF_00037">
    <property type="entry name" value="MurB"/>
    <property type="match status" value="1"/>
</dbReference>
<dbReference type="InterPro" id="IPR016169">
    <property type="entry name" value="FAD-bd_PCMH_sub2"/>
</dbReference>
<dbReference type="InterPro" id="IPR036635">
    <property type="entry name" value="MurB_C_sf"/>
</dbReference>
<evidence type="ECO:0000259" key="20">
    <source>
        <dbReference type="PROSITE" id="PS51387"/>
    </source>
</evidence>
<dbReference type="GO" id="GO:0051301">
    <property type="term" value="P:cell division"/>
    <property type="evidence" value="ECO:0007669"/>
    <property type="project" value="UniProtKB-KW"/>
</dbReference>
<dbReference type="InterPro" id="IPR003170">
    <property type="entry name" value="MurB"/>
</dbReference>
<comment type="function">
    <text evidence="2 19">Cell wall formation.</text>
</comment>
<dbReference type="GO" id="GO:0009252">
    <property type="term" value="P:peptidoglycan biosynthetic process"/>
    <property type="evidence" value="ECO:0007669"/>
    <property type="project" value="UniProtKB-UniRule"/>
</dbReference>
<evidence type="ECO:0000256" key="14">
    <source>
        <dbReference type="ARBA" id="ARBA00023002"/>
    </source>
</evidence>
<keyword evidence="12 19" id="KW-0133">Cell shape</keyword>
<evidence type="ECO:0000256" key="5">
    <source>
        <dbReference type="ARBA" id="ARBA00012518"/>
    </source>
</evidence>
<feature type="active site" evidence="19">
    <location>
        <position position="195"/>
    </location>
</feature>
<accession>A0A7C9KAM4</accession>
<name>A0A7C9KAM4_9PROT</name>
<dbReference type="InterPro" id="IPR036318">
    <property type="entry name" value="FAD-bd_PCMH-like_sf"/>
</dbReference>
<evidence type="ECO:0000256" key="13">
    <source>
        <dbReference type="ARBA" id="ARBA00022984"/>
    </source>
</evidence>
<dbReference type="InterPro" id="IPR016167">
    <property type="entry name" value="FAD-bd_PCMH_sub1"/>
</dbReference>
<comment type="cofactor">
    <cofactor evidence="1 19">
        <name>FAD</name>
        <dbReference type="ChEBI" id="CHEBI:57692"/>
    </cofactor>
</comment>
<comment type="similarity">
    <text evidence="19">Belongs to the MurB family.</text>
</comment>
<feature type="domain" description="FAD-binding PCMH-type" evidence="20">
    <location>
        <begin position="38"/>
        <end position="231"/>
    </location>
</feature>
<dbReference type="Gene3D" id="3.30.43.10">
    <property type="entry name" value="Uridine Diphospho-n-acetylenolpyruvylglucosamine Reductase, domain 2"/>
    <property type="match status" value="1"/>
</dbReference>
<evidence type="ECO:0000313" key="21">
    <source>
        <dbReference type="EMBL" id="NDP47952.1"/>
    </source>
</evidence>
<evidence type="ECO:0000256" key="12">
    <source>
        <dbReference type="ARBA" id="ARBA00022960"/>
    </source>
</evidence>
<dbReference type="Pfam" id="PF01565">
    <property type="entry name" value="FAD_binding_4"/>
    <property type="match status" value="1"/>
</dbReference>
<dbReference type="NCBIfam" id="NF010480">
    <property type="entry name" value="PRK13905.1"/>
    <property type="match status" value="1"/>
</dbReference>
<evidence type="ECO:0000256" key="1">
    <source>
        <dbReference type="ARBA" id="ARBA00001974"/>
    </source>
</evidence>
<evidence type="ECO:0000256" key="19">
    <source>
        <dbReference type="HAMAP-Rule" id="MF_00037"/>
    </source>
</evidence>
<dbReference type="SUPFAM" id="SSF56176">
    <property type="entry name" value="FAD-binding/transporter-associated domain-like"/>
    <property type="match status" value="1"/>
</dbReference>
<dbReference type="UniPathway" id="UPA00219"/>
<dbReference type="InterPro" id="IPR016166">
    <property type="entry name" value="FAD-bd_PCMH"/>
</dbReference>
<dbReference type="AlphaFoldDB" id="A0A7C9KAM4"/>
<evidence type="ECO:0000256" key="3">
    <source>
        <dbReference type="ARBA" id="ARBA00004496"/>
    </source>
</evidence>
<proteinExistence type="inferred from homology"/>
<keyword evidence="16 19" id="KW-0961">Cell wall biogenesis/degradation</keyword>
<evidence type="ECO:0000256" key="15">
    <source>
        <dbReference type="ARBA" id="ARBA00023306"/>
    </source>
</evidence>
<evidence type="ECO:0000313" key="22">
    <source>
        <dbReference type="Proteomes" id="UP000483432"/>
    </source>
</evidence>
<evidence type="ECO:0000256" key="7">
    <source>
        <dbReference type="ARBA" id="ARBA00022490"/>
    </source>
</evidence>
<comment type="caution">
    <text evidence="21">The sequence shown here is derived from an EMBL/GenBank/DDBJ whole genome shotgun (WGS) entry which is preliminary data.</text>
</comment>
<dbReference type="GO" id="GO:0071555">
    <property type="term" value="P:cell wall organization"/>
    <property type="evidence" value="ECO:0007669"/>
    <property type="project" value="UniProtKB-KW"/>
</dbReference>
<dbReference type="InterPro" id="IPR006094">
    <property type="entry name" value="Oxid_FAD_bind_N"/>
</dbReference>
<keyword evidence="13 19" id="KW-0573">Peptidoglycan synthesis</keyword>
<keyword evidence="9 19" id="KW-0285">Flavoprotein</keyword>
<evidence type="ECO:0000256" key="16">
    <source>
        <dbReference type="ARBA" id="ARBA00023316"/>
    </source>
</evidence>
<dbReference type="Gene3D" id="3.30.465.10">
    <property type="match status" value="1"/>
</dbReference>
<dbReference type="Pfam" id="PF02873">
    <property type="entry name" value="MurB_C"/>
    <property type="match status" value="1"/>
</dbReference>
<evidence type="ECO:0000256" key="8">
    <source>
        <dbReference type="ARBA" id="ARBA00022618"/>
    </source>
</evidence>
<dbReference type="GO" id="GO:0071949">
    <property type="term" value="F:FAD binding"/>
    <property type="evidence" value="ECO:0007669"/>
    <property type="project" value="InterPro"/>
</dbReference>
<feature type="active site" description="Proton donor" evidence="19">
    <location>
        <position position="246"/>
    </location>
</feature>
<dbReference type="NCBIfam" id="TIGR00179">
    <property type="entry name" value="murB"/>
    <property type="match status" value="1"/>
</dbReference>
<evidence type="ECO:0000256" key="9">
    <source>
        <dbReference type="ARBA" id="ARBA00022630"/>
    </source>
</evidence>
<dbReference type="Gene3D" id="3.90.78.10">
    <property type="entry name" value="UDP-N-acetylenolpyruvoylglucosamine reductase, C-terminal domain"/>
    <property type="match status" value="1"/>
</dbReference>
<dbReference type="EMBL" id="JAAFGW010000068">
    <property type="protein sequence ID" value="NDP47952.1"/>
    <property type="molecule type" value="Genomic_DNA"/>
</dbReference>
<gene>
    <name evidence="19 21" type="primary">murB</name>
    <name evidence="21" type="ORF">GZ085_06080</name>
</gene>
<dbReference type="PANTHER" id="PTHR21071:SF4">
    <property type="entry name" value="UDP-N-ACETYLENOLPYRUVOYLGLUCOSAMINE REDUCTASE"/>
    <property type="match status" value="1"/>
</dbReference>
<keyword evidence="8 19" id="KW-0132">Cell division</keyword>
<sequence>MRHNFRMSEMDLGGGAPPTLRGYFLHNEPMKKHVSWRAGGAAKRVYIPADLEDLTWLVRSVPLREDIHMVGLGSNLLVRDGGVSGVVIMLHGVLKKISIESRVHGLPLGPSDADSSLVFAQAGVASPKLARFAANNNLVGGEFWAGIPGTVGGAIAMNAGCYGGETWDKLVQVQTLNRQGQLNERYPDEYNTSYRHVALKHGDQEWFIGGWFRLPRGDGLASRETIKSLLKQRIASQPLNLPNAGSVFRNPPGDHAARLIECCGLKGCRIGGAQVSEKHANFIVNVGNASATDIERLIEHVEGSVEARTNVRLIREVRIIGERQ</sequence>
<keyword evidence="15 19" id="KW-0131">Cell cycle</keyword>
<dbReference type="PANTHER" id="PTHR21071">
    <property type="entry name" value="UDP-N-ACETYLENOLPYRUVOYLGLUCOSAMINE REDUCTASE"/>
    <property type="match status" value="1"/>
</dbReference>
<evidence type="ECO:0000256" key="17">
    <source>
        <dbReference type="ARBA" id="ARBA00031026"/>
    </source>
</evidence>